<accession>A0ABV2J1F9</accession>
<name>A0ABV2J1F9_9HYPH</name>
<feature type="transmembrane region" description="Helical" evidence="1">
    <location>
        <begin position="284"/>
        <end position="304"/>
    </location>
</feature>
<feature type="transmembrane region" description="Helical" evidence="1">
    <location>
        <begin position="242"/>
        <end position="264"/>
    </location>
</feature>
<feature type="transmembrane region" description="Helical" evidence="1">
    <location>
        <begin position="95"/>
        <end position="121"/>
    </location>
</feature>
<dbReference type="PIRSF" id="PIRSF028704">
    <property type="entry name" value="UPC028704"/>
    <property type="match status" value="1"/>
</dbReference>
<dbReference type="EMBL" id="JBEPMB010000004">
    <property type="protein sequence ID" value="MET3614580.1"/>
    <property type="molecule type" value="Genomic_DNA"/>
</dbReference>
<organism evidence="2 3">
    <name type="scientific">Rhizobium aquaticum</name>
    <dbReference type="NCBI Taxonomy" id="1549636"/>
    <lineage>
        <taxon>Bacteria</taxon>
        <taxon>Pseudomonadati</taxon>
        <taxon>Pseudomonadota</taxon>
        <taxon>Alphaproteobacteria</taxon>
        <taxon>Hyphomicrobiales</taxon>
        <taxon>Rhizobiaceae</taxon>
        <taxon>Rhizobium/Agrobacterium group</taxon>
        <taxon>Rhizobium</taxon>
    </lineage>
</organism>
<protein>
    <recommendedName>
        <fullName evidence="4">OpgC protein</fullName>
    </recommendedName>
</protein>
<dbReference type="PANTHER" id="PTHR38592">
    <property type="entry name" value="BLL4819 PROTEIN"/>
    <property type="match status" value="1"/>
</dbReference>
<evidence type="ECO:0000313" key="2">
    <source>
        <dbReference type="EMBL" id="MET3614580.1"/>
    </source>
</evidence>
<evidence type="ECO:0000313" key="3">
    <source>
        <dbReference type="Proteomes" id="UP001549047"/>
    </source>
</evidence>
<keyword evidence="1" id="KW-1133">Transmembrane helix</keyword>
<keyword evidence="3" id="KW-1185">Reference proteome</keyword>
<dbReference type="Pfam" id="PF10129">
    <property type="entry name" value="OpgC_C"/>
    <property type="match status" value="1"/>
</dbReference>
<reference evidence="2 3" key="1">
    <citation type="submission" date="2024-06" db="EMBL/GenBank/DDBJ databases">
        <title>Genomic Encyclopedia of Type Strains, Phase IV (KMG-IV): sequencing the most valuable type-strain genomes for metagenomic binning, comparative biology and taxonomic classification.</title>
        <authorList>
            <person name="Goeker M."/>
        </authorList>
    </citation>
    <scope>NUCLEOTIDE SEQUENCE [LARGE SCALE GENOMIC DNA]</scope>
    <source>
        <strain evidence="2 3">DSM 29780</strain>
    </source>
</reference>
<feature type="transmembrane region" description="Helical" evidence="1">
    <location>
        <begin position="324"/>
        <end position="344"/>
    </location>
</feature>
<sequence>MSATYASPAIAVPTQTPVRRRDTRLDVLRALALLMIFVDHVPGQPLEHWTMKNFGFSDASELFVLISGIAVALAYGRKYDLTNLGSLTVKAWRRVVTLFAAHMAGTLLTLGIFVGAAWLFLRPDLMTQVAIGPVMEAPMKGLVALTTLGHQLGYNNILPMYMALMALAPAMIWLERRNPAMLIAVSALIWALAGTWRIGPPRTLEEGVWFFNPLSWQFLFVIGYVGARYIARGGRIGGSPGLLAASITFVLFAALWTIMGLGAHSSLSLGLPFVLTGFDKTYLTGWRLAHMLALVYIFLSVPFLSRITRLDHDNPLAVIGRHGLAIFLIGTVLAVLAQAIMAVIGNWPETGLLLIANGVFIQIIAAYWLDMRDEANRKKAKSAKPVAAPTAGLSPVTA</sequence>
<comment type="caution">
    <text evidence="2">The sequence shown here is derived from an EMBL/GenBank/DDBJ whole genome shotgun (WGS) entry which is preliminary data.</text>
</comment>
<keyword evidence="1" id="KW-0472">Membrane</keyword>
<dbReference type="InterPro" id="IPR014550">
    <property type="entry name" value="UCP028704_OpgC"/>
</dbReference>
<feature type="transmembrane region" description="Helical" evidence="1">
    <location>
        <begin position="181"/>
        <end position="198"/>
    </location>
</feature>
<gene>
    <name evidence="2" type="ORF">ABID16_002917</name>
</gene>
<feature type="transmembrane region" description="Helical" evidence="1">
    <location>
        <begin position="27"/>
        <end position="43"/>
    </location>
</feature>
<feature type="transmembrane region" description="Helical" evidence="1">
    <location>
        <begin position="157"/>
        <end position="174"/>
    </location>
</feature>
<evidence type="ECO:0008006" key="4">
    <source>
        <dbReference type="Google" id="ProtNLM"/>
    </source>
</evidence>
<feature type="transmembrane region" description="Helical" evidence="1">
    <location>
        <begin position="210"/>
        <end position="230"/>
    </location>
</feature>
<proteinExistence type="predicted"/>
<keyword evidence="1" id="KW-0812">Transmembrane</keyword>
<dbReference type="Proteomes" id="UP001549047">
    <property type="component" value="Unassembled WGS sequence"/>
</dbReference>
<feature type="transmembrane region" description="Helical" evidence="1">
    <location>
        <begin position="55"/>
        <end position="75"/>
    </location>
</feature>
<feature type="transmembrane region" description="Helical" evidence="1">
    <location>
        <begin position="350"/>
        <end position="369"/>
    </location>
</feature>
<evidence type="ECO:0000256" key="1">
    <source>
        <dbReference type="SAM" id="Phobius"/>
    </source>
</evidence>
<dbReference type="RefSeq" id="WP_354557074.1">
    <property type="nucleotide sequence ID" value="NZ_JBEPMB010000004.1"/>
</dbReference>
<dbReference type="PANTHER" id="PTHR38592:SF3">
    <property type="entry name" value="BLL4819 PROTEIN"/>
    <property type="match status" value="1"/>
</dbReference>